<evidence type="ECO:0000256" key="9">
    <source>
        <dbReference type="ARBA" id="ARBA00023034"/>
    </source>
</evidence>
<dbReference type="Pfam" id="PF01762">
    <property type="entry name" value="Galactosyl_T"/>
    <property type="match status" value="1"/>
</dbReference>
<dbReference type="FunFam" id="3.90.550.50:FF:000001">
    <property type="entry name" value="Hexosyltransferase"/>
    <property type="match status" value="1"/>
</dbReference>
<reference evidence="14" key="1">
    <citation type="submission" date="2019-06" db="EMBL/GenBank/DDBJ databases">
        <title>G10K-VGP Goodes thornscrub tortoise genome, primary haplotype.</title>
        <authorList>
            <person name="Murphy B."/>
            <person name="Edwards T."/>
            <person name="Rhie A."/>
            <person name="Koren S."/>
            <person name="Phillippy A."/>
            <person name="Fedrigo O."/>
            <person name="Haase B."/>
            <person name="Mountcastle J."/>
            <person name="Lewin H."/>
            <person name="Damas J."/>
            <person name="Howe K."/>
            <person name="Formenti G."/>
            <person name="Myers G."/>
            <person name="Durbin R."/>
            <person name="Jarvis E.D."/>
        </authorList>
    </citation>
    <scope>NUCLEOTIDE SEQUENCE [LARGE SCALE GENOMIC DNA]</scope>
</reference>
<dbReference type="GO" id="GO:0006493">
    <property type="term" value="P:protein O-linked glycosylation"/>
    <property type="evidence" value="ECO:0007669"/>
    <property type="project" value="TreeGrafter"/>
</dbReference>
<dbReference type="Proteomes" id="UP000694390">
    <property type="component" value="Chromosome 7"/>
</dbReference>
<keyword evidence="4 13" id="KW-0328">Glycosyltransferase</keyword>
<keyword evidence="12" id="KW-0325">Glycoprotein</keyword>
<evidence type="ECO:0000256" key="12">
    <source>
        <dbReference type="ARBA" id="ARBA00023180"/>
    </source>
</evidence>
<reference evidence="14" key="2">
    <citation type="submission" date="2025-08" db="UniProtKB">
        <authorList>
            <consortium name="Ensembl"/>
        </authorList>
    </citation>
    <scope>IDENTIFICATION</scope>
</reference>
<dbReference type="AlphaFoldDB" id="A0A8C4Y7Y7"/>
<evidence type="ECO:0000256" key="5">
    <source>
        <dbReference type="ARBA" id="ARBA00022679"/>
    </source>
</evidence>
<name>A0A8C4Y7Y7_9SAUR</name>
<keyword evidence="11 13" id="KW-0472">Membrane</keyword>
<evidence type="ECO:0000256" key="11">
    <source>
        <dbReference type="ARBA" id="ARBA00023136"/>
    </source>
</evidence>
<proteinExistence type="inferred from homology"/>
<comment type="subcellular location">
    <subcellularLocation>
        <location evidence="1 13">Golgi apparatus membrane</location>
        <topology evidence="1 13">Single-pass type II membrane protein</topology>
    </subcellularLocation>
</comment>
<accession>A0A8C4Y7Y7</accession>
<dbReference type="GO" id="GO:0006629">
    <property type="term" value="P:lipid metabolic process"/>
    <property type="evidence" value="ECO:0007669"/>
    <property type="project" value="UniProtKB-KW"/>
</dbReference>
<keyword evidence="8 13" id="KW-1133">Transmembrane helix</keyword>
<dbReference type="GeneTree" id="ENSGT00940000164878"/>
<organism evidence="14 15">
    <name type="scientific">Gopherus evgoodei</name>
    <name type="common">Goodes thornscrub tortoise</name>
    <dbReference type="NCBI Taxonomy" id="1825980"/>
    <lineage>
        <taxon>Eukaryota</taxon>
        <taxon>Metazoa</taxon>
        <taxon>Chordata</taxon>
        <taxon>Craniata</taxon>
        <taxon>Vertebrata</taxon>
        <taxon>Euteleostomi</taxon>
        <taxon>Archelosauria</taxon>
        <taxon>Testudinata</taxon>
        <taxon>Testudines</taxon>
        <taxon>Cryptodira</taxon>
        <taxon>Durocryptodira</taxon>
        <taxon>Testudinoidea</taxon>
        <taxon>Testudinidae</taxon>
        <taxon>Gopherus</taxon>
    </lineage>
</organism>
<dbReference type="PANTHER" id="PTHR11214">
    <property type="entry name" value="BETA-1,3-N-ACETYLGLUCOSAMINYLTRANSFERASE"/>
    <property type="match status" value="1"/>
</dbReference>
<feature type="transmembrane region" description="Helical" evidence="13">
    <location>
        <begin position="12"/>
        <end position="32"/>
    </location>
</feature>
<evidence type="ECO:0000256" key="8">
    <source>
        <dbReference type="ARBA" id="ARBA00022989"/>
    </source>
</evidence>
<evidence type="ECO:0000256" key="13">
    <source>
        <dbReference type="RuleBase" id="RU363063"/>
    </source>
</evidence>
<keyword evidence="15" id="KW-1185">Reference proteome</keyword>
<evidence type="ECO:0000256" key="2">
    <source>
        <dbReference type="ARBA" id="ARBA00004922"/>
    </source>
</evidence>
<dbReference type="EC" id="2.4.1.-" evidence="13"/>
<evidence type="ECO:0000256" key="4">
    <source>
        <dbReference type="ARBA" id="ARBA00022676"/>
    </source>
</evidence>
<keyword evidence="6 13" id="KW-0812">Transmembrane</keyword>
<dbReference type="GO" id="GO:0000139">
    <property type="term" value="C:Golgi membrane"/>
    <property type="evidence" value="ECO:0007669"/>
    <property type="project" value="UniProtKB-SubCell"/>
</dbReference>
<dbReference type="OrthoDB" id="5957813at2759"/>
<dbReference type="GO" id="GO:0016758">
    <property type="term" value="F:hexosyltransferase activity"/>
    <property type="evidence" value="ECO:0007669"/>
    <property type="project" value="InterPro"/>
</dbReference>
<keyword evidence="5" id="KW-0808">Transferase</keyword>
<dbReference type="InterPro" id="IPR002659">
    <property type="entry name" value="Glyco_trans_31"/>
</dbReference>
<dbReference type="Ensembl" id="ENSGEVT00005022440.1">
    <property type="protein sequence ID" value="ENSGEVP00005021372.1"/>
    <property type="gene ID" value="ENSGEVG00005015159.1"/>
</dbReference>
<evidence type="ECO:0000313" key="14">
    <source>
        <dbReference type="Ensembl" id="ENSGEVP00005021372.1"/>
    </source>
</evidence>
<evidence type="ECO:0000256" key="6">
    <source>
        <dbReference type="ARBA" id="ARBA00022692"/>
    </source>
</evidence>
<comment type="pathway">
    <text evidence="2">Protein modification; protein glycosylation.</text>
</comment>
<evidence type="ECO:0000256" key="10">
    <source>
        <dbReference type="ARBA" id="ARBA00023098"/>
    </source>
</evidence>
<evidence type="ECO:0000256" key="1">
    <source>
        <dbReference type="ARBA" id="ARBA00004323"/>
    </source>
</evidence>
<evidence type="ECO:0000256" key="3">
    <source>
        <dbReference type="ARBA" id="ARBA00008661"/>
    </source>
</evidence>
<comment type="similarity">
    <text evidence="3 13">Belongs to the glycosyltransferase 31 family.</text>
</comment>
<keyword evidence="9 13" id="KW-0333">Golgi apparatus</keyword>
<keyword evidence="10" id="KW-0443">Lipid metabolism</keyword>
<protein>
    <recommendedName>
        <fullName evidence="13">Hexosyltransferase</fullName>
        <ecNumber evidence="13">2.4.1.-</ecNumber>
    </recommendedName>
</protein>
<dbReference type="PANTHER" id="PTHR11214:SF234">
    <property type="entry name" value="HEXOSYLTRANSFERASE"/>
    <property type="match status" value="1"/>
</dbReference>
<evidence type="ECO:0000313" key="15">
    <source>
        <dbReference type="Proteomes" id="UP000694390"/>
    </source>
</evidence>
<dbReference type="GO" id="GO:0030311">
    <property type="term" value="P:poly-N-acetyllactosamine biosynthetic process"/>
    <property type="evidence" value="ECO:0007669"/>
    <property type="project" value="TreeGrafter"/>
</dbReference>
<reference evidence="14" key="3">
    <citation type="submission" date="2025-09" db="UniProtKB">
        <authorList>
            <consortium name="Ensembl"/>
        </authorList>
    </citation>
    <scope>IDENTIFICATION</scope>
</reference>
<dbReference type="GO" id="GO:0008194">
    <property type="term" value="F:UDP-glycosyltransferase activity"/>
    <property type="evidence" value="ECO:0007669"/>
    <property type="project" value="TreeGrafter"/>
</dbReference>
<dbReference type="Gene3D" id="3.90.550.50">
    <property type="match status" value="1"/>
</dbReference>
<sequence length="400" mass="45542">VCVGGRLRYIKAYVWLSCVFVANVIVYTVVMLSRRPLSLQASGRSLFIGGHLRLWQHRDYHGLPLWDLLLLYMDRLENPILRNATSQFNLTLPGTCGESFHEASQRLADFSSYPSHLQAFILSMHCRDYPLLIGPADDEACPNGTQLLVAVRSQMANFDRRQAIRQTWGRTRLVRNVTVQTLFLLGKQGSEDGHPDLEALLELERQKNRDLLLWDFQDTFYNLSLKDILFLGWLRGHCPSVELIFLGDDDVFLRVETLVAYAGNFDTITSRSLFAGHVIQDAAPVHDCKHKYYVPESFYQGTYPPYLGGGGILCSRDVATRLYEASCHLPLFPISNIFLGLCLRELALVPVNHPGFWTFNMEAEGQEDLCAYKELILVDHRTPQDIIRLWRGLHDPALAC</sequence>
<evidence type="ECO:0000256" key="7">
    <source>
        <dbReference type="ARBA" id="ARBA00022968"/>
    </source>
</evidence>
<keyword evidence="7 13" id="KW-0735">Signal-anchor</keyword>